<evidence type="ECO:0000256" key="2">
    <source>
        <dbReference type="ARBA" id="ARBA00004496"/>
    </source>
</evidence>
<evidence type="ECO:0000256" key="5">
    <source>
        <dbReference type="ARBA" id="ARBA00022490"/>
    </source>
</evidence>
<feature type="active site" description="Proton donor" evidence="9">
    <location>
        <position position="126"/>
    </location>
</feature>
<evidence type="ECO:0000256" key="9">
    <source>
        <dbReference type="HAMAP-Rule" id="MF_01014"/>
    </source>
</evidence>
<dbReference type="EMBL" id="JAUPEV010000001">
    <property type="protein sequence ID" value="MDO7252329.1"/>
    <property type="molecule type" value="Genomic_DNA"/>
</dbReference>
<evidence type="ECO:0000256" key="3">
    <source>
        <dbReference type="ARBA" id="ARBA00005133"/>
    </source>
</evidence>
<dbReference type="InterPro" id="IPR023016">
    <property type="entry name" value="HisA/PriA"/>
</dbReference>
<dbReference type="PANTHER" id="PTHR43090:SF2">
    <property type="entry name" value="1-(5-PHOSPHORIBOSYL)-5-[(5-PHOSPHORIBOSYLAMINO)METHYLIDENEAMINO] IMIDAZOLE-4-CARBOXAMIDE ISOMERASE"/>
    <property type="match status" value="1"/>
</dbReference>
<dbReference type="GO" id="GO:0003949">
    <property type="term" value="F:1-(5-phosphoribosyl)-5-[(5-phosphoribosylamino)methylideneamino]imidazole-4-carboxamide isomerase activity"/>
    <property type="evidence" value="ECO:0007669"/>
    <property type="project" value="UniProtKB-UniRule"/>
</dbReference>
<reference evidence="13 15" key="1">
    <citation type="submission" date="2023-07" db="EMBL/GenBank/DDBJ databases">
        <title>Unpublished Manusciprt.</title>
        <authorList>
            <person name="Aydin F."/>
            <person name="Tarhane S."/>
            <person name="Saticioglu I.B."/>
            <person name="Karakaya E."/>
            <person name="Abay S."/>
            <person name="Guran O."/>
            <person name="Bozkurt E."/>
            <person name="Uzum N."/>
            <person name="Olgun K."/>
            <person name="Jablonski D."/>
        </authorList>
    </citation>
    <scope>NUCLEOTIDE SEQUENCE</scope>
    <source>
        <strain evidence="15">faydin-H75</strain>
        <strain evidence="13">Faydin-H76</strain>
    </source>
</reference>
<comment type="catalytic activity">
    <reaction evidence="1 9 11">
        <text>1-(5-phospho-beta-D-ribosyl)-5-[(5-phospho-beta-D-ribosylamino)methylideneamino]imidazole-4-carboxamide = 5-[(5-phospho-1-deoxy-D-ribulos-1-ylimino)methylamino]-1-(5-phospho-beta-D-ribosyl)imidazole-4-carboxamide</text>
        <dbReference type="Rhea" id="RHEA:15469"/>
        <dbReference type="ChEBI" id="CHEBI:58435"/>
        <dbReference type="ChEBI" id="CHEBI:58525"/>
        <dbReference type="EC" id="5.3.1.16"/>
    </reaction>
</comment>
<dbReference type="InterPro" id="IPR044524">
    <property type="entry name" value="Isoase_HisA-like"/>
</dbReference>
<comment type="pathway">
    <text evidence="3 9 11">Amino-acid biosynthesis; L-histidine biosynthesis; L-histidine from 5-phospho-alpha-D-ribose 1-diphosphate: step 4/9.</text>
</comment>
<comment type="subcellular location">
    <subcellularLocation>
        <location evidence="2 9 11">Cytoplasm</location>
    </subcellularLocation>
</comment>
<dbReference type="InterPro" id="IPR013785">
    <property type="entry name" value="Aldolase_TIM"/>
</dbReference>
<evidence type="ECO:0000256" key="1">
    <source>
        <dbReference type="ARBA" id="ARBA00000901"/>
    </source>
</evidence>
<keyword evidence="8 9" id="KW-0413">Isomerase</keyword>
<proteinExistence type="inferred from homology"/>
<dbReference type="EMBL" id="JAUYZK010000001">
    <property type="protein sequence ID" value="MDP2538196.1"/>
    <property type="molecule type" value="Genomic_DNA"/>
</dbReference>
<comment type="similarity">
    <text evidence="4 9 10">Belongs to the HisA/HisF family.</text>
</comment>
<dbReference type="GO" id="GO:0000105">
    <property type="term" value="P:L-histidine biosynthetic process"/>
    <property type="evidence" value="ECO:0007669"/>
    <property type="project" value="UniProtKB-UniRule"/>
</dbReference>
<dbReference type="HAMAP" id="MF_01014">
    <property type="entry name" value="HisA"/>
    <property type="match status" value="1"/>
</dbReference>
<evidence type="ECO:0000256" key="8">
    <source>
        <dbReference type="ARBA" id="ARBA00023235"/>
    </source>
</evidence>
<evidence type="ECO:0000256" key="6">
    <source>
        <dbReference type="ARBA" id="ARBA00022605"/>
    </source>
</evidence>
<evidence type="ECO:0000313" key="15">
    <source>
        <dbReference type="Proteomes" id="UP001240777"/>
    </source>
</evidence>
<dbReference type="GO" id="GO:0000162">
    <property type="term" value="P:L-tryptophan biosynthetic process"/>
    <property type="evidence" value="ECO:0007669"/>
    <property type="project" value="TreeGrafter"/>
</dbReference>
<dbReference type="PANTHER" id="PTHR43090">
    <property type="entry name" value="1-(5-PHOSPHORIBOSYL)-5-[(5-PHOSPHORIBOSYLAMINO)METHYLIDENEAMINO] IMIDAZOLE-4-CARBOXAMIDE ISOMERASE"/>
    <property type="match status" value="1"/>
</dbReference>
<keyword evidence="5 9" id="KW-0963">Cytoplasm</keyword>
<evidence type="ECO:0000313" key="12">
    <source>
        <dbReference type="EMBL" id="MDO7252329.1"/>
    </source>
</evidence>
<feature type="active site" description="Proton acceptor" evidence="9">
    <location>
        <position position="8"/>
    </location>
</feature>
<evidence type="ECO:0000256" key="7">
    <source>
        <dbReference type="ARBA" id="ARBA00023102"/>
    </source>
</evidence>
<dbReference type="GO" id="GO:0005737">
    <property type="term" value="C:cytoplasm"/>
    <property type="evidence" value="ECO:0007669"/>
    <property type="project" value="UniProtKB-SubCell"/>
</dbReference>
<dbReference type="EC" id="5.3.1.16" evidence="9 11"/>
<evidence type="ECO:0000256" key="10">
    <source>
        <dbReference type="RuleBase" id="RU003657"/>
    </source>
</evidence>
<reference evidence="12" key="2">
    <citation type="submission" date="2023-07" db="EMBL/GenBank/DDBJ databases">
        <authorList>
            <person name="Aydin F."/>
            <person name="Tarhane S."/>
            <person name="Saticioglu I.B."/>
            <person name="Karakaya E."/>
            <person name="Abay S."/>
            <person name="Guran O."/>
            <person name="Bozkurt E."/>
            <person name="Uzum N."/>
            <person name="Olgun K."/>
            <person name="Jablonski D."/>
        </authorList>
    </citation>
    <scope>NUCLEOTIDE SEQUENCE</scope>
    <source>
        <strain evidence="12">Faydin-H75</strain>
    </source>
</reference>
<dbReference type="RefSeq" id="WP_305516401.1">
    <property type="nucleotide sequence ID" value="NZ_JAUPEV010000001.1"/>
</dbReference>
<accession>A0AA90PPF0</accession>
<dbReference type="Proteomes" id="UP001177258">
    <property type="component" value="Unassembled WGS sequence"/>
</dbReference>
<evidence type="ECO:0000313" key="13">
    <source>
        <dbReference type="EMBL" id="MDP2538196.1"/>
    </source>
</evidence>
<evidence type="ECO:0000256" key="11">
    <source>
        <dbReference type="RuleBase" id="RU003658"/>
    </source>
</evidence>
<dbReference type="SUPFAM" id="SSF51366">
    <property type="entry name" value="Ribulose-phoshate binding barrel"/>
    <property type="match status" value="1"/>
</dbReference>
<keyword evidence="7 9" id="KW-0368">Histidine biosynthesis</keyword>
<organism evidence="13 14">
    <name type="scientific">Helicobacter cappadocius</name>
    <dbReference type="NCBI Taxonomy" id="3063998"/>
    <lineage>
        <taxon>Bacteria</taxon>
        <taxon>Pseudomonadati</taxon>
        <taxon>Campylobacterota</taxon>
        <taxon>Epsilonproteobacteria</taxon>
        <taxon>Campylobacterales</taxon>
        <taxon>Helicobacteraceae</taxon>
        <taxon>Helicobacter</taxon>
    </lineage>
</organism>
<reference evidence="12 14" key="3">
    <citation type="journal article" date="2024" name="Syst. Appl. Microbiol.">
        <title>Helicobacter cappadocius sp. nov., from lizards: The first psychrotrophic Helicobacter species.</title>
        <authorList>
            <person name="Aydin F."/>
            <person name="Tarhane S."/>
            <person name="Karakaya E."/>
            <person name="Abay S."/>
            <person name="Kayman T."/>
            <person name="Guran O."/>
            <person name="Bozkurt E."/>
            <person name="Uzum N."/>
            <person name="Avci A."/>
            <person name="Olgun K."/>
            <person name="Jablonski D."/>
            <person name="Guran C."/>
            <person name="Burcin Saticioglu I."/>
        </authorList>
    </citation>
    <scope>NUCLEOTIDE SEQUENCE [LARGE SCALE GENOMIC DNA]</scope>
    <source>
        <strain evidence="12">Faydin-H75</strain>
        <strain evidence="14">faydin-H76</strain>
    </source>
</reference>
<dbReference type="Proteomes" id="UP001240777">
    <property type="component" value="Unassembled WGS sequence"/>
</dbReference>
<evidence type="ECO:0000256" key="4">
    <source>
        <dbReference type="ARBA" id="ARBA00009667"/>
    </source>
</evidence>
<dbReference type="InterPro" id="IPR006063">
    <property type="entry name" value="HisA_bact_arch"/>
</dbReference>
<name>A0AA90PPF0_9HELI</name>
<keyword evidence="15" id="KW-1185">Reference proteome</keyword>
<dbReference type="InterPro" id="IPR011060">
    <property type="entry name" value="RibuloseP-bd_barrel"/>
</dbReference>
<sequence>MEIFPAIDLKEGKAVRLYKGEMASAKIYGEAFEFAKKFQDLGSKWIHIVDLDGALGGEPKNLEVIEKIRKNSSVKIQIGGGIRDEQTIRRYSDMGIDRLILGSAALKDPVFAKEMARKYKIAVGIDSKDGKVALEGWVKSAEIDALDLAKEFKGSDIQALICTDIQRDGTFEGINLDLTLELARVSDCFCIASGGVKNEQDIYNLNEKFEEHAIRGGVIIGKAYYEGRIDLQKVIKKFTPNI</sequence>
<dbReference type="NCBIfam" id="TIGR00007">
    <property type="entry name" value="1-(5-phosphoribosyl)-5-[(5-phosphoribosylamino)methylideneamino]imidazole-4-carboxamide isomerase"/>
    <property type="match status" value="1"/>
</dbReference>
<dbReference type="Gene3D" id="3.20.20.70">
    <property type="entry name" value="Aldolase class I"/>
    <property type="match status" value="1"/>
</dbReference>
<dbReference type="Pfam" id="PF00977">
    <property type="entry name" value="His_biosynth"/>
    <property type="match status" value="1"/>
</dbReference>
<evidence type="ECO:0000313" key="14">
    <source>
        <dbReference type="Proteomes" id="UP001177258"/>
    </source>
</evidence>
<dbReference type="CDD" id="cd04732">
    <property type="entry name" value="HisA"/>
    <property type="match status" value="1"/>
</dbReference>
<keyword evidence="6 9" id="KW-0028">Amino-acid biosynthesis</keyword>
<comment type="caution">
    <text evidence="13">The sequence shown here is derived from an EMBL/GenBank/DDBJ whole genome shotgun (WGS) entry which is preliminary data.</text>
</comment>
<gene>
    <name evidence="9 13" type="primary">hisA</name>
    <name evidence="12" type="ORF">Q5I04_00140</name>
    <name evidence="13" type="ORF">Q5I06_00140</name>
</gene>
<protein>
    <recommendedName>
        <fullName evidence="9 11">1-(5-phosphoribosyl)-5-[(5-phosphoribosylamino)methylideneamino] imidazole-4-carboxamide isomerase</fullName>
        <ecNumber evidence="9 11">5.3.1.16</ecNumber>
    </recommendedName>
    <alternativeName>
        <fullName evidence="9">Phosphoribosylformimino-5-aminoimidazole carboxamide ribotide isomerase</fullName>
    </alternativeName>
</protein>
<dbReference type="FunFam" id="3.20.20.70:FF:000009">
    <property type="entry name" value="1-(5-phosphoribosyl)-5-[(5-phosphoribosylamino)methylideneamino] imidazole-4-carboxamide isomerase"/>
    <property type="match status" value="1"/>
</dbReference>
<dbReference type="InterPro" id="IPR006062">
    <property type="entry name" value="His_biosynth"/>
</dbReference>
<dbReference type="AlphaFoldDB" id="A0AA90PPF0"/>